<name>A0ABT0ZP28_9LACO</name>
<evidence type="ECO:0000313" key="7">
    <source>
        <dbReference type="Proteomes" id="UP001523234"/>
    </source>
</evidence>
<dbReference type="SMART" id="SM00382">
    <property type="entry name" value="AAA"/>
    <property type="match status" value="1"/>
</dbReference>
<dbReference type="InterPro" id="IPR027417">
    <property type="entry name" value="P-loop_NTPase"/>
</dbReference>
<dbReference type="PANTHER" id="PTHR42734">
    <property type="entry name" value="METAL TRANSPORT SYSTEM ATP-BINDING PROTEIN TM_0124-RELATED"/>
    <property type="match status" value="1"/>
</dbReference>
<dbReference type="InterPro" id="IPR003593">
    <property type="entry name" value="AAA+_ATPase"/>
</dbReference>
<dbReference type="RefSeq" id="WP_252442267.1">
    <property type="nucleotide sequence ID" value="NZ_JAMWYK010000001.1"/>
</dbReference>
<comment type="caution">
    <text evidence="6">The sequence shown here is derived from an EMBL/GenBank/DDBJ whole genome shotgun (WGS) entry which is preliminary data.</text>
</comment>
<dbReference type="Proteomes" id="UP001523234">
    <property type="component" value="Unassembled WGS sequence"/>
</dbReference>
<evidence type="ECO:0000256" key="4">
    <source>
        <dbReference type="ARBA" id="ARBA00022840"/>
    </source>
</evidence>
<feature type="domain" description="ABC transporter" evidence="5">
    <location>
        <begin position="5"/>
        <end position="232"/>
    </location>
</feature>
<evidence type="ECO:0000256" key="1">
    <source>
        <dbReference type="ARBA" id="ARBA00005417"/>
    </source>
</evidence>
<dbReference type="GO" id="GO:0005524">
    <property type="term" value="F:ATP binding"/>
    <property type="evidence" value="ECO:0007669"/>
    <property type="project" value="UniProtKB-KW"/>
</dbReference>
<keyword evidence="2" id="KW-0813">Transport</keyword>
<keyword evidence="4 6" id="KW-0067">ATP-binding</keyword>
<sequence length="234" mass="25589">MTAQVAVSNYTAAFGKKVILQNVSFTIPKEQLTVILGENGAGKTTLVKALLDAFLKTKNADQSIAVEANRLAYVPQFRDLGADYPLSIASFVGLAVRQKGWPFLTKAEKSRVQDALKLVDLEDQQDLPLSKASGGQKQRAYVAQALAQEPDLLVLDEPTAALDGKHSQELVAAIRNAQKEKQVGVLWISHDTSWVKDFADNYLWLHDQTADFGAVSELPDAALSKHHEEVNHAN</sequence>
<evidence type="ECO:0000313" key="6">
    <source>
        <dbReference type="EMBL" id="MCO0831734.1"/>
    </source>
</evidence>
<gene>
    <name evidence="6" type="ORF">NFX39_01320</name>
</gene>
<proteinExistence type="inferred from homology"/>
<keyword evidence="3" id="KW-0547">Nucleotide-binding</keyword>
<dbReference type="Pfam" id="PF00005">
    <property type="entry name" value="ABC_tran"/>
    <property type="match status" value="1"/>
</dbReference>
<keyword evidence="7" id="KW-1185">Reference proteome</keyword>
<dbReference type="PROSITE" id="PS50893">
    <property type="entry name" value="ABC_TRANSPORTER_2"/>
    <property type="match status" value="1"/>
</dbReference>
<evidence type="ECO:0000256" key="2">
    <source>
        <dbReference type="ARBA" id="ARBA00022448"/>
    </source>
</evidence>
<dbReference type="InterPro" id="IPR003439">
    <property type="entry name" value="ABC_transporter-like_ATP-bd"/>
</dbReference>
<dbReference type="Gene3D" id="3.40.50.300">
    <property type="entry name" value="P-loop containing nucleotide triphosphate hydrolases"/>
    <property type="match status" value="1"/>
</dbReference>
<evidence type="ECO:0000256" key="3">
    <source>
        <dbReference type="ARBA" id="ARBA00022741"/>
    </source>
</evidence>
<reference evidence="6 7" key="1">
    <citation type="submission" date="2022-06" db="EMBL/GenBank/DDBJ databases">
        <title>Fructobacillus taiwanensis sp. nov., isolated from the honeybee.</title>
        <authorList>
            <person name="Chen Y.-S."/>
            <person name="Wang L.-T."/>
            <person name="Lee Y.-S."/>
            <person name="Chang Y.-C."/>
            <person name="Wu H.-C."/>
            <person name="Liao C.-Y."/>
            <person name="Chen W.-H."/>
            <person name="Deng J.-N."/>
            <person name="Wang Y.-H."/>
        </authorList>
    </citation>
    <scope>NUCLEOTIDE SEQUENCE [LARGE SCALE GENOMIC DNA]</scope>
    <source>
        <strain evidence="6 7">W13</strain>
    </source>
</reference>
<dbReference type="PANTHER" id="PTHR42734:SF17">
    <property type="entry name" value="METAL TRANSPORT SYSTEM ATP-BINDING PROTEIN TM_0124-RELATED"/>
    <property type="match status" value="1"/>
</dbReference>
<accession>A0ABT0ZP28</accession>
<comment type="similarity">
    <text evidence="1">Belongs to the ABC transporter superfamily.</text>
</comment>
<protein>
    <submittedName>
        <fullName evidence="6">ATP-binding cassette domain-containing protein</fullName>
    </submittedName>
</protein>
<dbReference type="EMBL" id="JAMWYK010000001">
    <property type="protein sequence ID" value="MCO0831734.1"/>
    <property type="molecule type" value="Genomic_DNA"/>
</dbReference>
<organism evidence="6 7">
    <name type="scientific">Fructobacillus apis</name>
    <dbReference type="NCBI Taxonomy" id="2935017"/>
    <lineage>
        <taxon>Bacteria</taxon>
        <taxon>Bacillati</taxon>
        <taxon>Bacillota</taxon>
        <taxon>Bacilli</taxon>
        <taxon>Lactobacillales</taxon>
        <taxon>Lactobacillaceae</taxon>
        <taxon>Fructobacillus</taxon>
    </lineage>
</organism>
<evidence type="ECO:0000259" key="5">
    <source>
        <dbReference type="PROSITE" id="PS50893"/>
    </source>
</evidence>
<dbReference type="SUPFAM" id="SSF52540">
    <property type="entry name" value="P-loop containing nucleoside triphosphate hydrolases"/>
    <property type="match status" value="1"/>
</dbReference>
<dbReference type="InterPro" id="IPR050153">
    <property type="entry name" value="Metal_Ion_Import_ABC"/>
</dbReference>